<dbReference type="PRINTS" id="PR01217">
    <property type="entry name" value="PRICHEXTENSN"/>
</dbReference>
<organism evidence="2 3">
    <name type="scientific">Physcomitrium patens</name>
    <name type="common">Spreading-leaved earth moss</name>
    <name type="synonym">Physcomitrella patens</name>
    <dbReference type="NCBI Taxonomy" id="3218"/>
    <lineage>
        <taxon>Eukaryota</taxon>
        <taxon>Viridiplantae</taxon>
        <taxon>Streptophyta</taxon>
        <taxon>Embryophyta</taxon>
        <taxon>Bryophyta</taxon>
        <taxon>Bryophytina</taxon>
        <taxon>Bryopsida</taxon>
        <taxon>Funariidae</taxon>
        <taxon>Funariales</taxon>
        <taxon>Funariaceae</taxon>
        <taxon>Physcomitrium</taxon>
    </lineage>
</organism>
<dbReference type="EnsemblPlants" id="Pp3c8_7390V3.4">
    <property type="protein sequence ID" value="Pp3c8_7390V3.4"/>
    <property type="gene ID" value="Pp3c8_7390"/>
</dbReference>
<dbReference type="EMBL" id="ABEU02000008">
    <property type="status" value="NOT_ANNOTATED_CDS"/>
    <property type="molecule type" value="Genomic_DNA"/>
</dbReference>
<reference evidence="2 3" key="2">
    <citation type="journal article" date="2018" name="Plant J.">
        <title>The Physcomitrella patens chromosome-scale assembly reveals moss genome structure and evolution.</title>
        <authorList>
            <person name="Lang D."/>
            <person name="Ullrich K.K."/>
            <person name="Murat F."/>
            <person name="Fuchs J."/>
            <person name="Jenkins J."/>
            <person name="Haas F.B."/>
            <person name="Piednoel M."/>
            <person name="Gundlach H."/>
            <person name="Van Bel M."/>
            <person name="Meyberg R."/>
            <person name="Vives C."/>
            <person name="Morata J."/>
            <person name="Symeonidi A."/>
            <person name="Hiss M."/>
            <person name="Muchero W."/>
            <person name="Kamisugi Y."/>
            <person name="Saleh O."/>
            <person name="Blanc G."/>
            <person name="Decker E.L."/>
            <person name="van Gessel N."/>
            <person name="Grimwood J."/>
            <person name="Hayes R.D."/>
            <person name="Graham S.W."/>
            <person name="Gunter L.E."/>
            <person name="McDaniel S.F."/>
            <person name="Hoernstein S.N.W."/>
            <person name="Larsson A."/>
            <person name="Li F.W."/>
            <person name="Perroud P.F."/>
            <person name="Phillips J."/>
            <person name="Ranjan P."/>
            <person name="Rokshar D.S."/>
            <person name="Rothfels C.J."/>
            <person name="Schneider L."/>
            <person name="Shu S."/>
            <person name="Stevenson D.W."/>
            <person name="Thummler F."/>
            <person name="Tillich M."/>
            <person name="Villarreal Aguilar J.C."/>
            <person name="Widiez T."/>
            <person name="Wong G.K."/>
            <person name="Wymore A."/>
            <person name="Zhang Y."/>
            <person name="Zimmer A.D."/>
            <person name="Quatrano R.S."/>
            <person name="Mayer K.F.X."/>
            <person name="Goodstein D."/>
            <person name="Casacuberta J.M."/>
            <person name="Vandepoele K."/>
            <person name="Reski R."/>
            <person name="Cuming A.C."/>
            <person name="Tuskan G.A."/>
            <person name="Maumus F."/>
            <person name="Salse J."/>
            <person name="Schmutz J."/>
            <person name="Rensing S.A."/>
        </authorList>
    </citation>
    <scope>NUCLEOTIDE SEQUENCE [LARGE SCALE GENOMIC DNA]</scope>
    <source>
        <strain evidence="2 3">cv. Gransden 2004</strain>
    </source>
</reference>
<dbReference type="InParanoid" id="A0A7I4EQT1"/>
<feature type="region of interest" description="Disordered" evidence="1">
    <location>
        <begin position="194"/>
        <end position="311"/>
    </location>
</feature>
<accession>A0A7I4EQT1</accession>
<name>A0A7I4EQT1_PHYPA</name>
<evidence type="ECO:0000256" key="1">
    <source>
        <dbReference type="SAM" id="MobiDB-lite"/>
    </source>
</evidence>
<keyword evidence="3" id="KW-1185">Reference proteome</keyword>
<sequence length="311" mass="32970">MELGGSVAHSLTHSMRGICTRMSVSVSVRADRNRSRVGKQSLRHWGGNPEYTMVVTYSVNWTFWADHVGHILASDINDAEAPRLAHSQLAICLQTIPPPPLGLLYLSAFSPLVLLVKLTDRFISGGGGKRSREQSATLSVVDFESSVASSTMTAAPAMTVALLLVALLSCALPSEAGRALLTLGSQKNLKSLLPGCSPPPAPVDTPSYSPPTYTPESPPYTPSYSPSPVYESPPVDQSPSYSPGSPSYSPPSTGYQTPPTYSPPLYLSPPTYSPSPVYSSPPPYSPSPVYSSPSPVYKSPPVYQSPPAGGY</sequence>
<protein>
    <submittedName>
        <fullName evidence="2">Uncharacterized protein</fullName>
    </submittedName>
</protein>
<feature type="compositionally biased region" description="Low complexity" evidence="1">
    <location>
        <begin position="287"/>
        <end position="311"/>
    </location>
</feature>
<dbReference type="Proteomes" id="UP000006727">
    <property type="component" value="Chromosome 8"/>
</dbReference>
<feature type="compositionally biased region" description="Pro residues" evidence="1">
    <location>
        <begin position="196"/>
        <end position="221"/>
    </location>
</feature>
<proteinExistence type="predicted"/>
<reference evidence="2" key="3">
    <citation type="submission" date="2020-12" db="UniProtKB">
        <authorList>
            <consortium name="EnsemblPlants"/>
        </authorList>
    </citation>
    <scope>IDENTIFICATION</scope>
</reference>
<feature type="compositionally biased region" description="Low complexity" evidence="1">
    <location>
        <begin position="222"/>
        <end position="278"/>
    </location>
</feature>
<evidence type="ECO:0000313" key="2">
    <source>
        <dbReference type="EnsemblPlants" id="Pp3c8_7390V3.4"/>
    </source>
</evidence>
<dbReference type="Gramene" id="Pp3c8_7390V3.4">
    <property type="protein sequence ID" value="Pp3c8_7390V3.4"/>
    <property type="gene ID" value="Pp3c8_7390"/>
</dbReference>
<dbReference type="AlphaFoldDB" id="A0A7I4EQT1"/>
<reference evidence="2 3" key="1">
    <citation type="journal article" date="2008" name="Science">
        <title>The Physcomitrella genome reveals evolutionary insights into the conquest of land by plants.</title>
        <authorList>
            <person name="Rensing S."/>
            <person name="Lang D."/>
            <person name="Zimmer A."/>
            <person name="Terry A."/>
            <person name="Salamov A."/>
            <person name="Shapiro H."/>
            <person name="Nishiyama T."/>
            <person name="Perroud P.-F."/>
            <person name="Lindquist E."/>
            <person name="Kamisugi Y."/>
            <person name="Tanahashi T."/>
            <person name="Sakakibara K."/>
            <person name="Fujita T."/>
            <person name="Oishi K."/>
            <person name="Shin-I T."/>
            <person name="Kuroki Y."/>
            <person name="Toyoda A."/>
            <person name="Suzuki Y."/>
            <person name="Hashimoto A."/>
            <person name="Yamaguchi K."/>
            <person name="Sugano A."/>
            <person name="Kohara Y."/>
            <person name="Fujiyama A."/>
            <person name="Anterola A."/>
            <person name="Aoki S."/>
            <person name="Ashton N."/>
            <person name="Barbazuk W.B."/>
            <person name="Barker E."/>
            <person name="Bennetzen J."/>
            <person name="Bezanilla M."/>
            <person name="Blankenship R."/>
            <person name="Cho S.H."/>
            <person name="Dutcher S."/>
            <person name="Estelle M."/>
            <person name="Fawcett J.A."/>
            <person name="Gundlach H."/>
            <person name="Hanada K."/>
            <person name="Heyl A."/>
            <person name="Hicks K.A."/>
            <person name="Hugh J."/>
            <person name="Lohr M."/>
            <person name="Mayer K."/>
            <person name="Melkozernov A."/>
            <person name="Murata T."/>
            <person name="Nelson D."/>
            <person name="Pils B."/>
            <person name="Prigge M."/>
            <person name="Reiss B."/>
            <person name="Renner T."/>
            <person name="Rombauts S."/>
            <person name="Rushton P."/>
            <person name="Sanderfoot A."/>
            <person name="Schween G."/>
            <person name="Shiu S.-H."/>
            <person name="Stueber K."/>
            <person name="Theodoulou F.L."/>
            <person name="Tu H."/>
            <person name="Van de Peer Y."/>
            <person name="Verrier P.J."/>
            <person name="Waters E."/>
            <person name="Wood A."/>
            <person name="Yang L."/>
            <person name="Cove D."/>
            <person name="Cuming A."/>
            <person name="Hasebe M."/>
            <person name="Lucas S."/>
            <person name="Mishler D.B."/>
            <person name="Reski R."/>
            <person name="Grigoriev I."/>
            <person name="Quatrano R.S."/>
            <person name="Boore J.L."/>
        </authorList>
    </citation>
    <scope>NUCLEOTIDE SEQUENCE [LARGE SCALE GENOMIC DNA]</scope>
    <source>
        <strain evidence="2 3">cv. Gransden 2004</strain>
    </source>
</reference>
<evidence type="ECO:0000313" key="3">
    <source>
        <dbReference type="Proteomes" id="UP000006727"/>
    </source>
</evidence>